<dbReference type="WBParaSite" id="nRc.2.0.1.t00736-RA">
    <property type="protein sequence ID" value="nRc.2.0.1.t00736-RA"/>
    <property type="gene ID" value="nRc.2.0.1.g00736"/>
</dbReference>
<dbReference type="Proteomes" id="UP000887565">
    <property type="component" value="Unplaced"/>
</dbReference>
<dbReference type="GO" id="GO:0000045">
    <property type="term" value="P:autophagosome assembly"/>
    <property type="evidence" value="ECO:0007669"/>
    <property type="project" value="TreeGrafter"/>
</dbReference>
<dbReference type="GO" id="GO:0004674">
    <property type="term" value="F:protein serine/threonine kinase activity"/>
    <property type="evidence" value="ECO:0007669"/>
    <property type="project" value="InterPro"/>
</dbReference>
<keyword evidence="6" id="KW-1185">Reference proteome</keyword>
<dbReference type="GO" id="GO:0000407">
    <property type="term" value="C:phagophore assembly site"/>
    <property type="evidence" value="ECO:0007669"/>
    <property type="project" value="TreeGrafter"/>
</dbReference>
<keyword evidence="2" id="KW-0547">Nucleotide-binding</keyword>
<reference evidence="7" key="1">
    <citation type="submission" date="2022-11" db="UniProtKB">
        <authorList>
            <consortium name="WormBaseParasite"/>
        </authorList>
    </citation>
    <scope>IDENTIFICATION</scope>
</reference>
<dbReference type="GO" id="GO:0010506">
    <property type="term" value="P:regulation of autophagy"/>
    <property type="evidence" value="ECO:0007669"/>
    <property type="project" value="InterPro"/>
</dbReference>
<evidence type="ECO:0000256" key="2">
    <source>
        <dbReference type="ARBA" id="ARBA00022741"/>
    </source>
</evidence>
<evidence type="ECO:0000313" key="6">
    <source>
        <dbReference type="Proteomes" id="UP000887565"/>
    </source>
</evidence>
<name>A0A915HHE1_ROMCU</name>
<dbReference type="SUPFAM" id="SSF56112">
    <property type="entry name" value="Protein kinase-like (PK-like)"/>
    <property type="match status" value="1"/>
</dbReference>
<evidence type="ECO:0000259" key="5">
    <source>
        <dbReference type="PROSITE" id="PS50011"/>
    </source>
</evidence>
<accession>A0A915HHE1</accession>
<dbReference type="InterPro" id="IPR045269">
    <property type="entry name" value="Atg1-like"/>
</dbReference>
<evidence type="ECO:0000313" key="7">
    <source>
        <dbReference type="WBParaSite" id="nRc.2.0.1.t00736-RA"/>
    </source>
</evidence>
<feature type="domain" description="Protein kinase" evidence="5">
    <location>
        <begin position="59"/>
        <end position="386"/>
    </location>
</feature>
<evidence type="ECO:0000256" key="4">
    <source>
        <dbReference type="ARBA" id="ARBA00022840"/>
    </source>
</evidence>
<dbReference type="SMART" id="SM00220">
    <property type="entry name" value="S_TKc"/>
    <property type="match status" value="1"/>
</dbReference>
<protein>
    <submittedName>
        <fullName evidence="7">Protein kinase domain-containing protein</fullName>
    </submittedName>
</protein>
<organism evidence="6 7">
    <name type="scientific">Romanomermis culicivorax</name>
    <name type="common">Nematode worm</name>
    <dbReference type="NCBI Taxonomy" id="13658"/>
    <lineage>
        <taxon>Eukaryota</taxon>
        <taxon>Metazoa</taxon>
        <taxon>Ecdysozoa</taxon>
        <taxon>Nematoda</taxon>
        <taxon>Enoplea</taxon>
        <taxon>Dorylaimia</taxon>
        <taxon>Mermithida</taxon>
        <taxon>Mermithoidea</taxon>
        <taxon>Mermithidae</taxon>
        <taxon>Romanomermis</taxon>
    </lineage>
</organism>
<dbReference type="GO" id="GO:0005524">
    <property type="term" value="F:ATP binding"/>
    <property type="evidence" value="ECO:0007669"/>
    <property type="project" value="UniProtKB-KW"/>
</dbReference>
<dbReference type="GO" id="GO:0005776">
    <property type="term" value="C:autophagosome"/>
    <property type="evidence" value="ECO:0007669"/>
    <property type="project" value="TreeGrafter"/>
</dbReference>
<dbReference type="PROSITE" id="PS50011">
    <property type="entry name" value="PROTEIN_KINASE_DOM"/>
    <property type="match status" value="1"/>
</dbReference>
<dbReference type="Pfam" id="PF00069">
    <property type="entry name" value="Pkinase"/>
    <property type="match status" value="1"/>
</dbReference>
<dbReference type="InterPro" id="IPR011009">
    <property type="entry name" value="Kinase-like_dom_sf"/>
</dbReference>
<dbReference type="PANTHER" id="PTHR24348">
    <property type="entry name" value="SERINE/THREONINE-PROTEIN KINASE UNC-51-RELATED"/>
    <property type="match status" value="1"/>
</dbReference>
<evidence type="ECO:0000256" key="1">
    <source>
        <dbReference type="ARBA" id="ARBA00022679"/>
    </source>
</evidence>
<proteinExistence type="predicted"/>
<dbReference type="GO" id="GO:0005829">
    <property type="term" value="C:cytosol"/>
    <property type="evidence" value="ECO:0007669"/>
    <property type="project" value="TreeGrafter"/>
</dbReference>
<keyword evidence="4" id="KW-0067">ATP-binding</keyword>
<dbReference type="Gene3D" id="1.10.510.10">
    <property type="entry name" value="Transferase(Phosphotransferase) domain 1"/>
    <property type="match status" value="1"/>
</dbReference>
<dbReference type="InterPro" id="IPR000719">
    <property type="entry name" value="Prot_kinase_dom"/>
</dbReference>
<evidence type="ECO:0000256" key="3">
    <source>
        <dbReference type="ARBA" id="ARBA00022777"/>
    </source>
</evidence>
<keyword evidence="3" id="KW-0418">Kinase</keyword>
<dbReference type="GO" id="GO:0016020">
    <property type="term" value="C:membrane"/>
    <property type="evidence" value="ECO:0007669"/>
    <property type="project" value="TreeGrafter"/>
</dbReference>
<dbReference type="AlphaFoldDB" id="A0A915HHE1"/>
<keyword evidence="1" id="KW-0808">Transferase</keyword>
<dbReference type="PANTHER" id="PTHR24348:SF22">
    <property type="entry name" value="NON-SPECIFIC SERINE_THREONINE PROTEIN KINASE"/>
    <property type="match status" value="1"/>
</dbReference>
<sequence length="419" mass="48185">MANGYVSDCQWSDSYNDQKPKLAEQNKNYTEDYADAFRNLSSEIFDVRRKMMTDDESMTNDEPNVGENVNGVAVKLRKIFRSIVRTFLFTKLDRPTSFDGPWHSGMMLHQITYYRTVEEEIPLVFKGVFALQNERRPRGMPSKGYQNCLGHGPVNPCIMIEIRDQEDYDSMVVDGTKPYDKLIPLIAYHIFQNIKRRSQEEPRPYCLFLAEEGPLAKDTLKPQDVLLTGPLAPQISTGNVVALSLDQLRFSDPSRDENGADRWYVAPEALYQRHDGSSISDMWSAGLILAELVTQRRIVSGRYCYEKLELNSVLLLRRSRPTASSPVPAIGLVMNHWVPPPDFESRNLKRELSGADPLLIDLISHLLVVNNERRMNIDEVFRHPFLTKFTDSLKAGDHKRFQRFWAFPDKDSIKMEESL</sequence>